<dbReference type="EMBL" id="JADLQX010000001">
    <property type="protein sequence ID" value="MBF6296288.1"/>
    <property type="molecule type" value="Genomic_DNA"/>
</dbReference>
<sequence>MDAPSMPGTAGSPPDYRWQYVWPEGRGISWLLLMSPFALLAVLVTAVAIQRRDPVPLAVALIGVSGAAFGIILDTAARSTRSPSIESDRELQTFSLRHRFRPVRTLVFFGGLTTLSLGATLSGFIERSALLIAAGAIMFSITIYIGWHDIRYIRTGLLILTPHSLRISTHRCDWEFPWISLTEIGGDVGSSEAFITLQCSTGAMISRPAPSRPLSKWLPPNSSDSGPWRVPTTLWVDNANSLLSTLRYFQNQPEKLRTISTSELKSMLTPPSWEDRKEMARIYRARSS</sequence>
<keyword evidence="1" id="KW-0472">Membrane</keyword>
<keyword evidence="1" id="KW-1133">Transmembrane helix</keyword>
<feature type="transmembrane region" description="Helical" evidence="1">
    <location>
        <begin position="27"/>
        <end position="49"/>
    </location>
</feature>
<name>A0ABS0CI44_9NOCA</name>
<dbReference type="RefSeq" id="WP_195127649.1">
    <property type="nucleotide sequence ID" value="NZ_JADLQX010000001.1"/>
</dbReference>
<feature type="transmembrane region" description="Helical" evidence="1">
    <location>
        <begin position="106"/>
        <end position="124"/>
    </location>
</feature>
<reference evidence="2 3" key="1">
    <citation type="submission" date="2020-10" db="EMBL/GenBank/DDBJ databases">
        <title>Identification of Nocardia species via Next-generation sequencing and recognition of intraspecies genetic diversity.</title>
        <authorList>
            <person name="Li P."/>
            <person name="Li P."/>
            <person name="Lu B."/>
        </authorList>
    </citation>
    <scope>NUCLEOTIDE SEQUENCE [LARGE SCALE GENOMIC DNA]</scope>
    <source>
        <strain evidence="2 3">BJ06-0157</strain>
    </source>
</reference>
<dbReference type="Proteomes" id="UP000702209">
    <property type="component" value="Unassembled WGS sequence"/>
</dbReference>
<gene>
    <name evidence="2" type="ORF">IU459_01870</name>
</gene>
<keyword evidence="1" id="KW-0812">Transmembrane</keyword>
<organism evidence="2 3">
    <name type="scientific">Nocardia amamiensis</name>
    <dbReference type="NCBI Taxonomy" id="404578"/>
    <lineage>
        <taxon>Bacteria</taxon>
        <taxon>Bacillati</taxon>
        <taxon>Actinomycetota</taxon>
        <taxon>Actinomycetes</taxon>
        <taxon>Mycobacteriales</taxon>
        <taxon>Nocardiaceae</taxon>
        <taxon>Nocardia</taxon>
    </lineage>
</organism>
<protein>
    <submittedName>
        <fullName evidence="2">Uncharacterized protein</fullName>
    </submittedName>
</protein>
<feature type="transmembrane region" description="Helical" evidence="1">
    <location>
        <begin position="55"/>
        <end position="73"/>
    </location>
</feature>
<evidence type="ECO:0000313" key="2">
    <source>
        <dbReference type="EMBL" id="MBF6296288.1"/>
    </source>
</evidence>
<feature type="transmembrane region" description="Helical" evidence="1">
    <location>
        <begin position="130"/>
        <end position="147"/>
    </location>
</feature>
<comment type="caution">
    <text evidence="2">The sequence shown here is derived from an EMBL/GenBank/DDBJ whole genome shotgun (WGS) entry which is preliminary data.</text>
</comment>
<proteinExistence type="predicted"/>
<accession>A0ABS0CI44</accession>
<evidence type="ECO:0000256" key="1">
    <source>
        <dbReference type="SAM" id="Phobius"/>
    </source>
</evidence>
<keyword evidence="3" id="KW-1185">Reference proteome</keyword>
<evidence type="ECO:0000313" key="3">
    <source>
        <dbReference type="Proteomes" id="UP000702209"/>
    </source>
</evidence>